<gene>
    <name evidence="2" type="ORF">GRI89_09140</name>
</gene>
<feature type="region of interest" description="Disordered" evidence="1">
    <location>
        <begin position="1"/>
        <end position="21"/>
    </location>
</feature>
<sequence>MAVGKGGLEPSDPPQETSKIESAAAEIRSATRCEQIEIANFNSNSLFWISFELLICCDGSELTRDQLLTATSQSILRWVKLSNLAQVRNSPVNRLKIAIKLKTLLVLILPPGGDAAAQYDNGCTVSSRLIKCANNRSVALHGGCSWNGKRRTVTLLDIALVVLRFLIASKLVC</sequence>
<evidence type="ECO:0000256" key="1">
    <source>
        <dbReference type="SAM" id="MobiDB-lite"/>
    </source>
</evidence>
<dbReference type="AlphaFoldDB" id="A0A6I4SZJ0"/>
<evidence type="ECO:0000313" key="2">
    <source>
        <dbReference type="EMBL" id="MXO59702.1"/>
    </source>
</evidence>
<comment type="caution">
    <text evidence="2">The sequence shown here is derived from an EMBL/GenBank/DDBJ whole genome shotgun (WGS) entry which is preliminary data.</text>
</comment>
<dbReference type="EMBL" id="WTYM01000037">
    <property type="protein sequence ID" value="MXO59702.1"/>
    <property type="molecule type" value="Genomic_DNA"/>
</dbReference>
<protein>
    <submittedName>
        <fullName evidence="2">Uncharacterized protein</fullName>
    </submittedName>
</protein>
<organism evidence="2 3">
    <name type="scientific">Croceibacterium salegens</name>
    <dbReference type="NCBI Taxonomy" id="1737568"/>
    <lineage>
        <taxon>Bacteria</taxon>
        <taxon>Pseudomonadati</taxon>
        <taxon>Pseudomonadota</taxon>
        <taxon>Alphaproteobacteria</taxon>
        <taxon>Sphingomonadales</taxon>
        <taxon>Erythrobacteraceae</taxon>
        <taxon>Croceibacterium</taxon>
    </lineage>
</organism>
<proteinExistence type="predicted"/>
<name>A0A6I4SZJ0_9SPHN</name>
<accession>A0A6I4SZJ0</accession>
<reference evidence="2 3" key="1">
    <citation type="submission" date="2019-12" db="EMBL/GenBank/DDBJ databases">
        <title>Genomic-based taxomic classification of the family Erythrobacteraceae.</title>
        <authorList>
            <person name="Xu L."/>
        </authorList>
    </citation>
    <scope>NUCLEOTIDE SEQUENCE [LARGE SCALE GENOMIC DNA]</scope>
    <source>
        <strain evidence="2 3">MCCC 1K01500</strain>
    </source>
</reference>
<evidence type="ECO:0000313" key="3">
    <source>
        <dbReference type="Proteomes" id="UP000433652"/>
    </source>
</evidence>
<dbReference type="Proteomes" id="UP000433652">
    <property type="component" value="Unassembled WGS sequence"/>
</dbReference>
<keyword evidence="3" id="KW-1185">Reference proteome</keyword>
<dbReference type="RefSeq" id="WP_159794388.1">
    <property type="nucleotide sequence ID" value="NZ_WTYM01000037.1"/>
</dbReference>